<dbReference type="SUPFAM" id="SSF52091">
    <property type="entry name" value="SpoIIaa-like"/>
    <property type="match status" value="1"/>
</dbReference>
<accession>A0A0F8ZZN3</accession>
<gene>
    <name evidence="2" type="ORF">LCGC14_2632910</name>
</gene>
<proteinExistence type="predicted"/>
<evidence type="ECO:0000259" key="1">
    <source>
        <dbReference type="PROSITE" id="PS50801"/>
    </source>
</evidence>
<reference evidence="2" key="1">
    <citation type="journal article" date="2015" name="Nature">
        <title>Complex archaea that bridge the gap between prokaryotes and eukaryotes.</title>
        <authorList>
            <person name="Spang A."/>
            <person name="Saw J.H."/>
            <person name="Jorgensen S.L."/>
            <person name="Zaremba-Niedzwiedzka K."/>
            <person name="Martijn J."/>
            <person name="Lind A.E."/>
            <person name="van Eijk R."/>
            <person name="Schleper C."/>
            <person name="Guy L."/>
            <person name="Ettema T.J."/>
        </authorList>
    </citation>
    <scope>NUCLEOTIDE SEQUENCE</scope>
</reference>
<dbReference type="EMBL" id="LAZR01045209">
    <property type="protein sequence ID" value="KKK99422.1"/>
    <property type="molecule type" value="Genomic_DNA"/>
</dbReference>
<dbReference type="CDD" id="cd07043">
    <property type="entry name" value="STAS_anti-anti-sigma_factors"/>
    <property type="match status" value="1"/>
</dbReference>
<dbReference type="PROSITE" id="PS50801">
    <property type="entry name" value="STAS"/>
    <property type="match status" value="1"/>
</dbReference>
<organism evidence="2">
    <name type="scientific">marine sediment metagenome</name>
    <dbReference type="NCBI Taxonomy" id="412755"/>
    <lineage>
        <taxon>unclassified sequences</taxon>
        <taxon>metagenomes</taxon>
        <taxon>ecological metagenomes</taxon>
    </lineage>
</organism>
<dbReference type="Gene3D" id="3.30.750.24">
    <property type="entry name" value="STAS domain"/>
    <property type="match status" value="1"/>
</dbReference>
<dbReference type="AlphaFoldDB" id="A0A0F8ZZN3"/>
<dbReference type="Pfam" id="PF01740">
    <property type="entry name" value="STAS"/>
    <property type="match status" value="1"/>
</dbReference>
<dbReference type="InterPro" id="IPR002645">
    <property type="entry name" value="STAS_dom"/>
</dbReference>
<dbReference type="GO" id="GO:0043856">
    <property type="term" value="F:anti-sigma factor antagonist activity"/>
    <property type="evidence" value="ECO:0007669"/>
    <property type="project" value="TreeGrafter"/>
</dbReference>
<dbReference type="PANTHER" id="PTHR33495">
    <property type="entry name" value="ANTI-SIGMA FACTOR ANTAGONIST TM_1081-RELATED-RELATED"/>
    <property type="match status" value="1"/>
</dbReference>
<evidence type="ECO:0000313" key="2">
    <source>
        <dbReference type="EMBL" id="KKK99422.1"/>
    </source>
</evidence>
<comment type="caution">
    <text evidence="2">The sequence shown here is derived from an EMBL/GenBank/DDBJ whole genome shotgun (WGS) entry which is preliminary data.</text>
</comment>
<name>A0A0F8ZZN3_9ZZZZ</name>
<protein>
    <recommendedName>
        <fullName evidence="1">STAS domain-containing protein</fullName>
    </recommendedName>
</protein>
<feature type="domain" description="STAS" evidence="1">
    <location>
        <begin position="1"/>
        <end position="107"/>
    </location>
</feature>
<dbReference type="PANTHER" id="PTHR33495:SF2">
    <property type="entry name" value="ANTI-SIGMA FACTOR ANTAGONIST TM_1081-RELATED"/>
    <property type="match status" value="1"/>
</dbReference>
<sequence length="108" mass="12123">MNLPTEIFGDVIVVHTPEELGADQCDDFEAYLPTLERHNVVLDVDNTETLDSKGLTALLNVQETLQDKQGELKIATTNATNRKIFEITRTDQQLEVFDSVIDAVKSFQ</sequence>
<dbReference type="InterPro" id="IPR036513">
    <property type="entry name" value="STAS_dom_sf"/>
</dbReference>